<comment type="caution">
    <text evidence="2">The sequence shown here is derived from an EMBL/GenBank/DDBJ whole genome shotgun (WGS) entry which is preliminary data.</text>
</comment>
<feature type="non-terminal residue" evidence="2">
    <location>
        <position position="142"/>
    </location>
</feature>
<feature type="domain" description="Pyrin" evidence="1">
    <location>
        <begin position="1"/>
        <end position="77"/>
    </location>
</feature>
<dbReference type="Gene3D" id="1.10.533.10">
    <property type="entry name" value="Death Domain, Fas"/>
    <property type="match status" value="1"/>
</dbReference>
<evidence type="ECO:0000313" key="2">
    <source>
        <dbReference type="EMBL" id="MED6279327.1"/>
    </source>
</evidence>
<protein>
    <recommendedName>
        <fullName evidence="1">Pyrin domain-containing protein</fullName>
    </recommendedName>
</protein>
<keyword evidence="3" id="KW-1185">Reference proteome</keyword>
<evidence type="ECO:0000259" key="1">
    <source>
        <dbReference type="PROSITE" id="PS50824"/>
    </source>
</evidence>
<organism evidence="2 3">
    <name type="scientific">Characodon lateralis</name>
    <dbReference type="NCBI Taxonomy" id="208331"/>
    <lineage>
        <taxon>Eukaryota</taxon>
        <taxon>Metazoa</taxon>
        <taxon>Chordata</taxon>
        <taxon>Craniata</taxon>
        <taxon>Vertebrata</taxon>
        <taxon>Euteleostomi</taxon>
        <taxon>Actinopterygii</taxon>
        <taxon>Neopterygii</taxon>
        <taxon>Teleostei</taxon>
        <taxon>Neoteleostei</taxon>
        <taxon>Acanthomorphata</taxon>
        <taxon>Ovalentaria</taxon>
        <taxon>Atherinomorphae</taxon>
        <taxon>Cyprinodontiformes</taxon>
        <taxon>Goodeidae</taxon>
        <taxon>Characodon</taxon>
    </lineage>
</organism>
<dbReference type="SMART" id="SM01289">
    <property type="entry name" value="PYRIN"/>
    <property type="match status" value="1"/>
</dbReference>
<dbReference type="InterPro" id="IPR011029">
    <property type="entry name" value="DEATH-like_dom_sf"/>
</dbReference>
<dbReference type="Proteomes" id="UP001352852">
    <property type="component" value="Unassembled WGS sequence"/>
</dbReference>
<evidence type="ECO:0000313" key="3">
    <source>
        <dbReference type="Proteomes" id="UP001352852"/>
    </source>
</evidence>
<sequence>MEKPVKQRLLEILQDLGEVELKLFHWYLQNPELLDGFGAIKKCSLQRADRVDTVEVMVEEYTSDHVIDVTNLILKKMKITEGETSHVVLKQPSTSETLSVSHTEVQRTKFKQKRSKKDSMLIGSAHFLRRMKQKGLADRLQR</sequence>
<dbReference type="SUPFAM" id="SSF47986">
    <property type="entry name" value="DEATH domain"/>
    <property type="match status" value="1"/>
</dbReference>
<gene>
    <name evidence="2" type="ORF">CHARACLAT_033341</name>
</gene>
<dbReference type="InterPro" id="IPR004020">
    <property type="entry name" value="DAPIN"/>
</dbReference>
<dbReference type="EMBL" id="JAHUTJ010039738">
    <property type="protein sequence ID" value="MED6279327.1"/>
    <property type="molecule type" value="Genomic_DNA"/>
</dbReference>
<proteinExistence type="predicted"/>
<dbReference type="PROSITE" id="PS50824">
    <property type="entry name" value="DAPIN"/>
    <property type="match status" value="1"/>
</dbReference>
<accession>A0ABU7DWA6</accession>
<dbReference type="Pfam" id="PF02758">
    <property type="entry name" value="PYRIN"/>
    <property type="match status" value="1"/>
</dbReference>
<name>A0ABU7DWA6_9TELE</name>
<reference evidence="2 3" key="1">
    <citation type="submission" date="2021-06" db="EMBL/GenBank/DDBJ databases">
        <authorList>
            <person name="Palmer J.M."/>
        </authorList>
    </citation>
    <scope>NUCLEOTIDE SEQUENCE [LARGE SCALE GENOMIC DNA]</scope>
    <source>
        <strain evidence="2 3">CL_MEX2019</strain>
        <tissue evidence="2">Muscle</tissue>
    </source>
</reference>